<dbReference type="EMBL" id="BMFT01000002">
    <property type="protein sequence ID" value="GGH30939.1"/>
    <property type="molecule type" value="Genomic_DNA"/>
</dbReference>
<comment type="caution">
    <text evidence="3">The sequence shown here is derived from an EMBL/GenBank/DDBJ whole genome shotgun (WGS) entry which is preliminary data.</text>
</comment>
<feature type="domain" description="CAAX prenyl protease 2/Lysostaphin resistance protein A-like" evidence="2">
    <location>
        <begin position="12"/>
        <end position="65"/>
    </location>
</feature>
<gene>
    <name evidence="3" type="ORF">GCM10008013_34360</name>
</gene>
<accession>A0ABQ1YNB8</accession>
<keyword evidence="4" id="KW-1185">Reference proteome</keyword>
<organism evidence="3 4">
    <name type="scientific">Paenibacillus segetis</name>
    <dbReference type="NCBI Taxonomy" id="1325360"/>
    <lineage>
        <taxon>Bacteria</taxon>
        <taxon>Bacillati</taxon>
        <taxon>Bacillota</taxon>
        <taxon>Bacilli</taxon>
        <taxon>Bacillales</taxon>
        <taxon>Paenibacillaceae</taxon>
        <taxon>Paenibacillus</taxon>
    </lineage>
</organism>
<dbReference type="RefSeq" id="WP_188541084.1">
    <property type="nucleotide sequence ID" value="NZ_BMFT01000002.1"/>
</dbReference>
<protein>
    <recommendedName>
        <fullName evidence="2">CAAX prenyl protease 2/Lysostaphin resistance protein A-like domain-containing protein</fullName>
    </recommendedName>
</protein>
<keyword evidence="1" id="KW-0472">Membrane</keyword>
<dbReference type="Proteomes" id="UP000659344">
    <property type="component" value="Unassembled WGS sequence"/>
</dbReference>
<evidence type="ECO:0000313" key="4">
    <source>
        <dbReference type="Proteomes" id="UP000659344"/>
    </source>
</evidence>
<dbReference type="Pfam" id="PF02517">
    <property type="entry name" value="Rce1-like"/>
    <property type="match status" value="1"/>
</dbReference>
<reference evidence="4" key="1">
    <citation type="journal article" date="2019" name="Int. J. Syst. Evol. Microbiol.">
        <title>The Global Catalogue of Microorganisms (GCM) 10K type strain sequencing project: providing services to taxonomists for standard genome sequencing and annotation.</title>
        <authorList>
            <consortium name="The Broad Institute Genomics Platform"/>
            <consortium name="The Broad Institute Genome Sequencing Center for Infectious Disease"/>
            <person name="Wu L."/>
            <person name="Ma J."/>
        </authorList>
    </citation>
    <scope>NUCLEOTIDE SEQUENCE [LARGE SCALE GENOMIC DNA]</scope>
    <source>
        <strain evidence="4">CGMCC 1.12769</strain>
    </source>
</reference>
<name>A0ABQ1YNB8_9BACL</name>
<sequence length="67" mass="7497">MRMEQVSSLIKIVIGLVILQNSKIPFAILMKVVTGLIFGIVLGVVRYKTKNCYSTTILHSVMNIFGR</sequence>
<evidence type="ECO:0000256" key="1">
    <source>
        <dbReference type="SAM" id="Phobius"/>
    </source>
</evidence>
<dbReference type="InterPro" id="IPR003675">
    <property type="entry name" value="Rce1/LyrA-like_dom"/>
</dbReference>
<feature type="transmembrane region" description="Helical" evidence="1">
    <location>
        <begin position="24"/>
        <end position="45"/>
    </location>
</feature>
<keyword evidence="1" id="KW-0812">Transmembrane</keyword>
<keyword evidence="1" id="KW-1133">Transmembrane helix</keyword>
<evidence type="ECO:0000259" key="2">
    <source>
        <dbReference type="Pfam" id="PF02517"/>
    </source>
</evidence>
<proteinExistence type="predicted"/>
<evidence type="ECO:0000313" key="3">
    <source>
        <dbReference type="EMBL" id="GGH30939.1"/>
    </source>
</evidence>